<keyword evidence="1" id="KW-0479">Metal-binding</keyword>
<dbReference type="GO" id="GO:0016020">
    <property type="term" value="C:membrane"/>
    <property type="evidence" value="ECO:0007669"/>
    <property type="project" value="TreeGrafter"/>
</dbReference>
<dbReference type="PANTHER" id="PTHR10587:SF133">
    <property type="entry name" value="CHITIN DEACETYLASE 1-RELATED"/>
    <property type="match status" value="1"/>
</dbReference>
<dbReference type="CDD" id="cd10917">
    <property type="entry name" value="CE4_NodB_like_6s_7s"/>
    <property type="match status" value="1"/>
</dbReference>
<keyword evidence="6" id="KW-1185">Reference proteome</keyword>
<dbReference type="PANTHER" id="PTHR10587">
    <property type="entry name" value="GLYCOSYL TRANSFERASE-RELATED"/>
    <property type="match status" value="1"/>
</dbReference>
<evidence type="ECO:0000256" key="1">
    <source>
        <dbReference type="ARBA" id="ARBA00022723"/>
    </source>
</evidence>
<protein>
    <submittedName>
        <fullName evidence="5">Polysaccharide deacetylase</fullName>
    </submittedName>
</protein>
<dbReference type="GO" id="GO:0016810">
    <property type="term" value="F:hydrolase activity, acting on carbon-nitrogen (but not peptide) bonds"/>
    <property type="evidence" value="ECO:0007669"/>
    <property type="project" value="InterPro"/>
</dbReference>
<reference evidence="5 6" key="1">
    <citation type="journal article" date="2019" name="Emerg. Microbes Infect.">
        <title>Comprehensive subspecies identification of 175 nontuberculous mycobacteria species based on 7547 genomic profiles.</title>
        <authorList>
            <person name="Matsumoto Y."/>
            <person name="Kinjo T."/>
            <person name="Motooka D."/>
            <person name="Nabeya D."/>
            <person name="Jung N."/>
            <person name="Uechi K."/>
            <person name="Horii T."/>
            <person name="Iida T."/>
            <person name="Fujita J."/>
            <person name="Nakamura S."/>
        </authorList>
    </citation>
    <scope>NUCLEOTIDE SEQUENCE [LARGE SCALE GENOMIC DNA]</scope>
    <source>
        <strain evidence="5 6">JCM 18439</strain>
    </source>
</reference>
<sequence>MIGRYGTARAGLELNRRNFIVALSVATFGAIGLSRCATGEQPRVADAAASQPPDAASARLLPPPPKSARVALPGGGVLSSLPGDGDLLALTVDDGVDSDVVRAYTQFAKDTGVRLTYFVNGVYRSWTDHVDLLRPMVDAGRIQLANHTWSHPDLTKLPLVDVVEQFRRNHEFLWKTYGVDARPYFRPPYGAHNPHVDKVSAELGYTVDTLWSGSLEDHVWIPADEVVRMADRHFTAQAIVIGHLNHAPVTEVYGRLVEIIRARRLRTVTLDDVFLKP</sequence>
<organism evidence="5 6">
    <name type="scientific">Mycolicibacterium celeriflavum</name>
    <name type="common">Mycobacterium celeriflavum</name>
    <dbReference type="NCBI Taxonomy" id="1249101"/>
    <lineage>
        <taxon>Bacteria</taxon>
        <taxon>Bacillati</taxon>
        <taxon>Actinomycetota</taxon>
        <taxon>Actinomycetes</taxon>
        <taxon>Mycobacteriales</taxon>
        <taxon>Mycobacteriaceae</taxon>
        <taxon>Mycolicibacterium</taxon>
    </lineage>
</organism>
<feature type="compositionally biased region" description="Low complexity" evidence="3">
    <location>
        <begin position="45"/>
        <end position="58"/>
    </location>
</feature>
<dbReference type="Proteomes" id="UP000466431">
    <property type="component" value="Chromosome"/>
</dbReference>
<dbReference type="GO" id="GO:0046872">
    <property type="term" value="F:metal ion binding"/>
    <property type="evidence" value="ECO:0007669"/>
    <property type="project" value="UniProtKB-KW"/>
</dbReference>
<evidence type="ECO:0000259" key="4">
    <source>
        <dbReference type="PROSITE" id="PS51677"/>
    </source>
</evidence>
<dbReference type="GO" id="GO:0005975">
    <property type="term" value="P:carbohydrate metabolic process"/>
    <property type="evidence" value="ECO:0007669"/>
    <property type="project" value="InterPro"/>
</dbReference>
<dbReference type="PROSITE" id="PS51677">
    <property type="entry name" value="NODB"/>
    <property type="match status" value="1"/>
</dbReference>
<feature type="domain" description="NodB homology" evidence="4">
    <location>
        <begin position="86"/>
        <end position="277"/>
    </location>
</feature>
<evidence type="ECO:0000256" key="3">
    <source>
        <dbReference type="SAM" id="MobiDB-lite"/>
    </source>
</evidence>
<dbReference type="RefSeq" id="WP_083000222.1">
    <property type="nucleotide sequence ID" value="NZ_AP022591.1"/>
</dbReference>
<dbReference type="Gene3D" id="3.20.20.370">
    <property type="entry name" value="Glycoside hydrolase/deacetylase"/>
    <property type="match status" value="1"/>
</dbReference>
<evidence type="ECO:0000313" key="5">
    <source>
        <dbReference type="EMBL" id="BBY45072.1"/>
    </source>
</evidence>
<dbReference type="KEGG" id="mcee:MCEL_33670"/>
<keyword evidence="2" id="KW-0378">Hydrolase</keyword>
<accession>A0A7I7RKH0</accession>
<dbReference type="SUPFAM" id="SSF88713">
    <property type="entry name" value="Glycoside hydrolase/deacetylase"/>
    <property type="match status" value="1"/>
</dbReference>
<dbReference type="InterPro" id="IPR011330">
    <property type="entry name" value="Glyco_hydro/deAcase_b/a-brl"/>
</dbReference>
<name>A0A7I7RKH0_MYCCF</name>
<evidence type="ECO:0000313" key="6">
    <source>
        <dbReference type="Proteomes" id="UP000466431"/>
    </source>
</evidence>
<dbReference type="InterPro" id="IPR002509">
    <property type="entry name" value="NODB_dom"/>
</dbReference>
<gene>
    <name evidence="5" type="ORF">MCEL_33670</name>
</gene>
<feature type="region of interest" description="Disordered" evidence="3">
    <location>
        <begin position="44"/>
        <end position="65"/>
    </location>
</feature>
<dbReference type="EMBL" id="AP022591">
    <property type="protein sequence ID" value="BBY45072.1"/>
    <property type="molecule type" value="Genomic_DNA"/>
</dbReference>
<dbReference type="AlphaFoldDB" id="A0A7I7RKH0"/>
<evidence type="ECO:0000256" key="2">
    <source>
        <dbReference type="ARBA" id="ARBA00022801"/>
    </source>
</evidence>
<proteinExistence type="predicted"/>
<dbReference type="Pfam" id="PF01522">
    <property type="entry name" value="Polysacc_deac_1"/>
    <property type="match status" value="1"/>
</dbReference>
<dbReference type="InterPro" id="IPR050248">
    <property type="entry name" value="Polysacc_deacetylase_ArnD"/>
</dbReference>